<dbReference type="InterPro" id="IPR018199">
    <property type="entry name" value="Ribosomal_eS4_N_CS"/>
</dbReference>
<accession>K8F2M1</accession>
<dbReference type="STRING" id="41875.K8F2M1"/>
<evidence type="ECO:0000313" key="2">
    <source>
        <dbReference type="EMBL" id="CCO19060.1"/>
    </source>
</evidence>
<feature type="domain" description="Small ribosomal subunit protein eS4 N-terminal" evidence="1">
    <location>
        <begin position="3"/>
        <end position="34"/>
    </location>
</feature>
<dbReference type="GO" id="GO:0005840">
    <property type="term" value="C:ribosome"/>
    <property type="evidence" value="ECO:0007669"/>
    <property type="project" value="UniProtKB-KW"/>
</dbReference>
<proteinExistence type="predicted"/>
<name>K8F2M1_9CHLO</name>
<keyword evidence="3" id="KW-1185">Reference proteome</keyword>
<organism evidence="2 3">
    <name type="scientific">Bathycoccus prasinos</name>
    <dbReference type="NCBI Taxonomy" id="41875"/>
    <lineage>
        <taxon>Eukaryota</taxon>
        <taxon>Viridiplantae</taxon>
        <taxon>Chlorophyta</taxon>
        <taxon>Mamiellophyceae</taxon>
        <taxon>Mamiellales</taxon>
        <taxon>Bathycoccaceae</taxon>
        <taxon>Bathycoccus</taxon>
    </lineage>
</organism>
<dbReference type="RefSeq" id="XP_007509945.1">
    <property type="nucleotide sequence ID" value="XM_007509883.1"/>
</dbReference>
<reference evidence="2 3" key="1">
    <citation type="submission" date="2011-10" db="EMBL/GenBank/DDBJ databases">
        <authorList>
            <person name="Genoscope - CEA"/>
        </authorList>
    </citation>
    <scope>NUCLEOTIDE SEQUENCE [LARGE SCALE GENOMIC DNA]</scope>
    <source>
        <strain evidence="2 3">RCC 1105</strain>
    </source>
</reference>
<dbReference type="Proteomes" id="UP000198341">
    <property type="component" value="Chromosome 12"/>
</dbReference>
<dbReference type="InterPro" id="IPR013843">
    <property type="entry name" value="Ribosomal_eS4_N"/>
</dbReference>
<gene>
    <name evidence="2" type="ordered locus">Bathy12g00380</name>
</gene>
<dbReference type="EMBL" id="FO082267">
    <property type="protein sequence ID" value="CCO19060.1"/>
    <property type="molecule type" value="Genomic_DNA"/>
</dbReference>
<dbReference type="eggNOG" id="KOG0378">
    <property type="taxonomic scope" value="Eukaryota"/>
</dbReference>
<evidence type="ECO:0000259" key="1">
    <source>
        <dbReference type="Pfam" id="PF08071"/>
    </source>
</evidence>
<keyword evidence="2" id="KW-0687">Ribonucleoprotein</keyword>
<evidence type="ECO:0000313" key="3">
    <source>
        <dbReference type="Proteomes" id="UP000198341"/>
    </source>
</evidence>
<dbReference type="Gene3D" id="3.10.290.10">
    <property type="entry name" value="RNA-binding S4 domain"/>
    <property type="match status" value="1"/>
</dbReference>
<dbReference type="InterPro" id="IPR036986">
    <property type="entry name" value="S4_RNA-bd_sf"/>
</dbReference>
<sequence length="64" mass="7735">MVRGPKKHLKRLNAPKSWMLDKLTGVFAPKPAPGTSLLLFLDFFLLRVKWNERERERRKRDCWR</sequence>
<dbReference type="GO" id="GO:0003723">
    <property type="term" value="F:RNA binding"/>
    <property type="evidence" value="ECO:0007669"/>
    <property type="project" value="InterPro"/>
</dbReference>
<dbReference type="Pfam" id="PF08071">
    <property type="entry name" value="RS4NT"/>
    <property type="match status" value="1"/>
</dbReference>
<dbReference type="AlphaFoldDB" id="K8F2M1"/>
<dbReference type="PROSITE" id="PS00528">
    <property type="entry name" value="RIBOSOMAL_S4E"/>
    <property type="match status" value="1"/>
</dbReference>
<dbReference type="OrthoDB" id="504298at2759"/>
<keyword evidence="2" id="KW-0689">Ribosomal protein</keyword>
<dbReference type="KEGG" id="bpg:Bathy12g00380"/>
<protein>
    <submittedName>
        <fullName evidence="2">40S ribosomal protein S4</fullName>
    </submittedName>
</protein>
<dbReference type="GeneID" id="19012311"/>